<dbReference type="PANTHER" id="PTHR23028:SF53">
    <property type="entry name" value="ACYL_TRANSF_3 DOMAIN-CONTAINING PROTEIN"/>
    <property type="match status" value="1"/>
</dbReference>
<feature type="transmembrane region" description="Helical" evidence="2">
    <location>
        <begin position="156"/>
        <end position="173"/>
    </location>
</feature>
<accession>A0A3M3KHU6</accession>
<feature type="compositionally biased region" description="Basic and acidic residues" evidence="1">
    <location>
        <begin position="25"/>
        <end position="35"/>
    </location>
</feature>
<dbReference type="Proteomes" id="UP000281372">
    <property type="component" value="Unassembled WGS sequence"/>
</dbReference>
<feature type="compositionally biased region" description="Basic and acidic residues" evidence="1">
    <location>
        <begin position="1"/>
        <end position="18"/>
    </location>
</feature>
<dbReference type="Pfam" id="PF19040">
    <property type="entry name" value="SGNH"/>
    <property type="match status" value="1"/>
</dbReference>
<keyword evidence="2" id="KW-0472">Membrane</keyword>
<evidence type="ECO:0000313" key="6">
    <source>
        <dbReference type="Proteomes" id="UP000281372"/>
    </source>
</evidence>
<feature type="transmembrane region" description="Helical" evidence="2">
    <location>
        <begin position="393"/>
        <end position="410"/>
    </location>
</feature>
<dbReference type="GO" id="GO:0016747">
    <property type="term" value="F:acyltransferase activity, transferring groups other than amino-acyl groups"/>
    <property type="evidence" value="ECO:0007669"/>
    <property type="project" value="InterPro"/>
</dbReference>
<proteinExistence type="predicted"/>
<dbReference type="InterPro" id="IPR002656">
    <property type="entry name" value="Acyl_transf_3_dom"/>
</dbReference>
<keyword evidence="2" id="KW-0812">Transmembrane</keyword>
<keyword evidence="5" id="KW-0012">Acyltransferase</keyword>
<evidence type="ECO:0000313" key="5">
    <source>
        <dbReference type="EMBL" id="RMN22648.1"/>
    </source>
</evidence>
<evidence type="ECO:0000256" key="1">
    <source>
        <dbReference type="SAM" id="MobiDB-lite"/>
    </source>
</evidence>
<feature type="domain" description="SGNH" evidence="4">
    <location>
        <begin position="559"/>
        <end position="767"/>
    </location>
</feature>
<feature type="transmembrane region" description="Helical" evidence="2">
    <location>
        <begin position="455"/>
        <end position="473"/>
    </location>
</feature>
<keyword evidence="2" id="KW-1133">Transmembrane helix</keyword>
<dbReference type="AlphaFoldDB" id="A0A3M3KHU6"/>
<feature type="transmembrane region" description="Helical" evidence="2">
    <location>
        <begin position="290"/>
        <end position="307"/>
    </location>
</feature>
<feature type="domain" description="Acyltransferase 3" evidence="3">
    <location>
        <begin position="154"/>
        <end position="472"/>
    </location>
</feature>
<feature type="transmembrane region" description="Helical" evidence="2">
    <location>
        <begin position="346"/>
        <end position="362"/>
    </location>
</feature>
<evidence type="ECO:0000256" key="2">
    <source>
        <dbReference type="SAM" id="Phobius"/>
    </source>
</evidence>
<dbReference type="PANTHER" id="PTHR23028">
    <property type="entry name" value="ACETYLTRANSFERASE"/>
    <property type="match status" value="1"/>
</dbReference>
<keyword evidence="5" id="KW-0808">Transferase</keyword>
<dbReference type="GO" id="GO:0009103">
    <property type="term" value="P:lipopolysaccharide biosynthetic process"/>
    <property type="evidence" value="ECO:0007669"/>
    <property type="project" value="TreeGrafter"/>
</dbReference>
<dbReference type="Pfam" id="PF01757">
    <property type="entry name" value="Acyl_transf_3"/>
    <property type="match status" value="1"/>
</dbReference>
<organism evidence="5 6">
    <name type="scientific">Pseudomonas cannabina</name>
    <dbReference type="NCBI Taxonomy" id="86840"/>
    <lineage>
        <taxon>Bacteria</taxon>
        <taxon>Pseudomonadati</taxon>
        <taxon>Pseudomonadota</taxon>
        <taxon>Gammaproteobacteria</taxon>
        <taxon>Pseudomonadales</taxon>
        <taxon>Pseudomonadaceae</taxon>
        <taxon>Pseudomonas</taxon>
    </lineage>
</organism>
<dbReference type="InterPro" id="IPR043968">
    <property type="entry name" value="SGNH"/>
</dbReference>
<protein>
    <submittedName>
        <fullName evidence="5">Acyltransferase protein</fullName>
    </submittedName>
</protein>
<dbReference type="InterPro" id="IPR050879">
    <property type="entry name" value="Acyltransferase_3"/>
</dbReference>
<feature type="transmembrane region" description="Helical" evidence="2">
    <location>
        <begin position="369"/>
        <end position="387"/>
    </location>
</feature>
<comment type="caution">
    <text evidence="5">The sequence shown here is derived from an EMBL/GenBank/DDBJ whole genome shotgun (WGS) entry which is preliminary data.</text>
</comment>
<evidence type="ECO:0000259" key="4">
    <source>
        <dbReference type="Pfam" id="PF19040"/>
    </source>
</evidence>
<dbReference type="EMBL" id="RBOW01000779">
    <property type="protein sequence ID" value="RMN22648.1"/>
    <property type="molecule type" value="Genomic_DNA"/>
</dbReference>
<dbReference type="GO" id="GO:0016020">
    <property type="term" value="C:membrane"/>
    <property type="evidence" value="ECO:0007669"/>
    <property type="project" value="TreeGrafter"/>
</dbReference>
<feature type="transmembrane region" description="Helical" evidence="2">
    <location>
        <begin position="485"/>
        <end position="507"/>
    </location>
</feature>
<sequence length="786" mass="86886">MAQPDCRDGQRRMDADRGRLRHGRQHDGHISGGRRRCDVGHGQLCSVPVGHAGAGRPAAVCVAGAAAVQTDRRSHARWPHAAGNQLLLVPDRLDHRHVRGGRGQSVRRAGRRLRDCRENPLATLNALSAADNDSRTQCPSLPTIQRLTLMDFRKDINGLRAIAVIAVLVFHFRPAWLPGGFAGVDVFFVISGYLITGIIVRGLRAGSFSLLTFYTSRARRIIPALAVLCFVLLLAGWFYLLPLDYSALGTHVASSLGFVSNVVYWREAGYFTASAHEKWLLHTWSLSVEWQFYLLYPAALLILSRFVALHNLRWWVLGSSVTGLMVCVLASSQWPEAAFYLLPTRAWELLLGGVACLFPFQLRALSQRMLEQVGLLLIVCSFFLLSVQDTWPGYLVLLPVLGTFAVIVAARNDSLLTGNPLSQWAGKLSYSIYLWHWPVVVWMNYAGWLGDTLDVLVGIGVALMLGLASWWLIERPAGTRQHRERWRLATLGTAIALVFIGGTVISATRGAMTTLRPISLSDKAHFIQEYVDLQHNLYEPYWLKCDAFSALTQRGQSGIDEACTRRQGVGGVFLWGDSHAQALSLGLRTLLAKNTPFYQVAAASCRPSLSDHEGRISATSKACDYSNSTALRGIERLRPEVVVIAQKDRHDKTDWHQIAVRLKGYGVKHIVLIGPLPLWNPSLPSVIANRHWGLTDAYISDPALDQSVRTLDQATRTLAVSAGIQFVSLIDKLCVADACRVRPENSISLLQIDSGHLSAEGSLYVVRNYVLPQLGSKSRKQRGAEL</sequence>
<evidence type="ECO:0000259" key="3">
    <source>
        <dbReference type="Pfam" id="PF01757"/>
    </source>
</evidence>
<feature type="transmembrane region" description="Helical" evidence="2">
    <location>
        <begin position="314"/>
        <end position="334"/>
    </location>
</feature>
<name>A0A3M3KHU6_PSECA</name>
<feature type="transmembrane region" description="Helical" evidence="2">
    <location>
        <begin position="179"/>
        <end position="200"/>
    </location>
</feature>
<gene>
    <name evidence="5" type="ORF">ALQ64_05510</name>
</gene>
<feature type="transmembrane region" description="Helical" evidence="2">
    <location>
        <begin position="221"/>
        <end position="240"/>
    </location>
</feature>
<feature type="region of interest" description="Disordered" evidence="1">
    <location>
        <begin position="1"/>
        <end position="35"/>
    </location>
</feature>
<reference evidence="5 6" key="1">
    <citation type="submission" date="2018-08" db="EMBL/GenBank/DDBJ databases">
        <title>Recombination of ecologically and evolutionarily significant loci maintains genetic cohesion in the Pseudomonas syringae species complex.</title>
        <authorList>
            <person name="Dillon M."/>
            <person name="Thakur S."/>
            <person name="Almeida R.N.D."/>
            <person name="Weir B.S."/>
            <person name="Guttman D.S."/>
        </authorList>
    </citation>
    <scope>NUCLEOTIDE SEQUENCE [LARGE SCALE GENOMIC DNA]</scope>
    <source>
        <strain evidence="5 6">ICMP 2821</strain>
    </source>
</reference>
<feature type="transmembrane region" description="Helical" evidence="2">
    <location>
        <begin position="430"/>
        <end position="449"/>
    </location>
</feature>